<dbReference type="InterPro" id="IPR020103">
    <property type="entry name" value="PsdUridine_synth_cat_dom_sf"/>
</dbReference>
<dbReference type="CDD" id="cd02568">
    <property type="entry name" value="PseudoU_synth_PUS1_PUS2"/>
    <property type="match status" value="1"/>
</dbReference>
<feature type="region of interest" description="Disordered" evidence="4">
    <location>
        <begin position="296"/>
        <end position="320"/>
    </location>
</feature>
<dbReference type="NCBIfam" id="TIGR00071">
    <property type="entry name" value="hisT_truA"/>
    <property type="match status" value="1"/>
</dbReference>
<protein>
    <submittedName>
        <fullName evidence="6">tRNA pseudouridine synthase A</fullName>
    </submittedName>
</protein>
<keyword evidence="7" id="KW-1185">Reference proteome</keyword>
<reference evidence="6 7" key="1">
    <citation type="submission" date="2024-03" db="EMBL/GenBank/DDBJ databases">
        <title>Genome-scale model development and genomic sequencing of the oleaginous clade Lipomyces.</title>
        <authorList>
            <consortium name="Lawrence Berkeley National Laboratory"/>
            <person name="Czajka J.J."/>
            <person name="Han Y."/>
            <person name="Kim J."/>
            <person name="Mondo S.J."/>
            <person name="Hofstad B.A."/>
            <person name="Robles A."/>
            <person name="Haridas S."/>
            <person name="Riley R."/>
            <person name="LaButti K."/>
            <person name="Pangilinan J."/>
            <person name="Andreopoulos W."/>
            <person name="Lipzen A."/>
            <person name="Yan J."/>
            <person name="Wang M."/>
            <person name="Ng V."/>
            <person name="Grigoriev I.V."/>
            <person name="Spatafora J.W."/>
            <person name="Magnuson J.K."/>
            <person name="Baker S.E."/>
            <person name="Pomraning K.R."/>
        </authorList>
    </citation>
    <scope>NUCLEOTIDE SEQUENCE [LARGE SCALE GENOMIC DNA]</scope>
    <source>
        <strain evidence="6 7">Phaff 52-87</strain>
    </source>
</reference>
<evidence type="ECO:0000256" key="4">
    <source>
        <dbReference type="SAM" id="MobiDB-lite"/>
    </source>
</evidence>
<dbReference type="Pfam" id="PF01416">
    <property type="entry name" value="PseudoU_synth_1"/>
    <property type="match status" value="1"/>
</dbReference>
<dbReference type="RefSeq" id="XP_064770442.1">
    <property type="nucleotide sequence ID" value="XM_064911443.1"/>
</dbReference>
<comment type="similarity">
    <text evidence="1">Belongs to the tRNA pseudouridine synthase TruA family.</text>
</comment>
<keyword evidence="2" id="KW-0819">tRNA processing</keyword>
<evidence type="ECO:0000256" key="1">
    <source>
        <dbReference type="ARBA" id="ARBA00009375"/>
    </source>
</evidence>
<evidence type="ECO:0000259" key="5">
    <source>
        <dbReference type="Pfam" id="PF01416"/>
    </source>
</evidence>
<evidence type="ECO:0000256" key="2">
    <source>
        <dbReference type="ARBA" id="ARBA00022694"/>
    </source>
</evidence>
<dbReference type="PANTHER" id="PTHR11142:SF4">
    <property type="entry name" value="PSEUDOURIDYLATE SYNTHASE 1 HOMOLOG"/>
    <property type="match status" value="1"/>
</dbReference>
<dbReference type="Gene3D" id="3.30.70.580">
    <property type="entry name" value="Pseudouridine synthase I, catalytic domain, N-terminal subdomain"/>
    <property type="match status" value="1"/>
</dbReference>
<dbReference type="SUPFAM" id="SSF55120">
    <property type="entry name" value="Pseudouridine synthase"/>
    <property type="match status" value="1"/>
</dbReference>
<keyword evidence="3" id="KW-0413">Isomerase</keyword>
<accession>A0ABR1FC35</accession>
<feature type="domain" description="Pseudouridine synthase I TruA alpha/beta" evidence="5">
    <location>
        <begin position="356"/>
        <end position="462"/>
    </location>
</feature>
<feature type="compositionally biased region" description="Polar residues" evidence="4">
    <location>
        <begin position="48"/>
        <end position="59"/>
    </location>
</feature>
<evidence type="ECO:0000256" key="3">
    <source>
        <dbReference type="ARBA" id="ARBA00023235"/>
    </source>
</evidence>
<dbReference type="PANTHER" id="PTHR11142">
    <property type="entry name" value="PSEUDOURIDYLATE SYNTHASE"/>
    <property type="match status" value="1"/>
</dbReference>
<dbReference type="Proteomes" id="UP001498771">
    <property type="component" value="Unassembled WGS sequence"/>
</dbReference>
<dbReference type="GeneID" id="90036955"/>
<feature type="compositionally biased region" description="Acidic residues" evidence="4">
    <location>
        <begin position="531"/>
        <end position="560"/>
    </location>
</feature>
<evidence type="ECO:0000313" key="6">
    <source>
        <dbReference type="EMBL" id="KAK7207409.1"/>
    </source>
</evidence>
<gene>
    <name evidence="6" type="ORF">BZA70DRAFT_271209</name>
</gene>
<comment type="caution">
    <text evidence="6">The sequence shown here is derived from an EMBL/GenBank/DDBJ whole genome shotgun (WGS) entry which is preliminary data.</text>
</comment>
<evidence type="ECO:0000313" key="7">
    <source>
        <dbReference type="Proteomes" id="UP001498771"/>
    </source>
</evidence>
<feature type="compositionally biased region" description="Low complexity" evidence="4">
    <location>
        <begin position="29"/>
        <end position="46"/>
    </location>
</feature>
<proteinExistence type="inferred from homology"/>
<feature type="compositionally biased region" description="Low complexity" evidence="4">
    <location>
        <begin position="1"/>
        <end position="19"/>
    </location>
</feature>
<organism evidence="6 7">
    <name type="scientific">Myxozyma melibiosi</name>
    <dbReference type="NCBI Taxonomy" id="54550"/>
    <lineage>
        <taxon>Eukaryota</taxon>
        <taxon>Fungi</taxon>
        <taxon>Dikarya</taxon>
        <taxon>Ascomycota</taxon>
        <taxon>Saccharomycotina</taxon>
        <taxon>Lipomycetes</taxon>
        <taxon>Lipomycetales</taxon>
        <taxon>Lipomycetaceae</taxon>
        <taxon>Myxozyma</taxon>
    </lineage>
</organism>
<dbReference type="EMBL" id="JBBJBU010000001">
    <property type="protein sequence ID" value="KAK7207409.1"/>
    <property type="molecule type" value="Genomic_DNA"/>
</dbReference>
<sequence>MESEAASTTAQQQNTENATKPPSEVSAQTSSLAPATAADSAPAADANETVQVDSRSTSNRGGKKGGKRARDGQQSKNPDMRPKRGRTDWGPRTKREGEGEGNKEPRRPKRKAACLIGYCGTGYHGMQLNPPQKTIEGDLFDALVKAGAISKDNSDDPKKVGFMRAARTDKGVHAAGNVISAKLIIEDEDIVEKINSHLPEQIRVWGITRTTNGFDCHKHCGSRIYEYLIPSFSFLPPRPTSLFGKRIKEMEEKYPGGRRKDPEGEAFWARVSAKLAEAGITQEHVLEDYARMLRQTANIPRESGDKRTDRGSDDELDAQPLTEEQMEIFNRIRAIEDRERRAFRISLDRLELVRKAVKVYEGSHNFHNFTLKKEYTDPSARRYMKNLSVSRPHLIEGTEWISIKIHGQSFMLHQIRKMVCMAAQAVRAGTPISRIKESFYKQKLNIPKAPALGLLLERPMYDGINERLQSYGRGELTFDPYNEQIEAFKQKYIYDKIYAVELRENTFYSFFNFIDSFKGGHAMDFFTAKGEEDDTAESEVFLDEEDKEELLSGDEADREG</sequence>
<dbReference type="InterPro" id="IPR001406">
    <property type="entry name" value="PsdUridine_synth_TruA"/>
</dbReference>
<feature type="compositionally biased region" description="Basic and acidic residues" evidence="4">
    <location>
        <begin position="302"/>
        <end position="313"/>
    </location>
</feature>
<feature type="region of interest" description="Disordered" evidence="4">
    <location>
        <begin position="530"/>
        <end position="560"/>
    </location>
</feature>
<dbReference type="InterPro" id="IPR020094">
    <property type="entry name" value="TruA/RsuA/RluB/E/F_N"/>
</dbReference>
<feature type="compositionally biased region" description="Basic and acidic residues" evidence="4">
    <location>
        <begin position="68"/>
        <end position="105"/>
    </location>
</feature>
<dbReference type="InterPro" id="IPR041708">
    <property type="entry name" value="PUS1/PUS2-like"/>
</dbReference>
<dbReference type="InterPro" id="IPR020097">
    <property type="entry name" value="PsdUridine_synth_TruA_a/b_dom"/>
</dbReference>
<dbReference type="InterPro" id="IPR020095">
    <property type="entry name" value="PsdUridine_synth_TruA_C"/>
</dbReference>
<feature type="region of interest" description="Disordered" evidence="4">
    <location>
        <begin position="1"/>
        <end position="109"/>
    </location>
</feature>
<dbReference type="Gene3D" id="3.30.70.660">
    <property type="entry name" value="Pseudouridine synthase I, catalytic domain, C-terminal subdomain"/>
    <property type="match status" value="1"/>
</dbReference>
<name>A0ABR1FC35_9ASCO</name>